<reference evidence="3 4" key="1">
    <citation type="submission" date="2010-10" db="EMBL/GenBank/DDBJ databases">
        <title>Complete sequence of Frankia sp. EuI1c.</title>
        <authorList>
            <consortium name="US DOE Joint Genome Institute"/>
            <person name="Lucas S."/>
            <person name="Copeland A."/>
            <person name="Lapidus A."/>
            <person name="Cheng J.-F."/>
            <person name="Bruce D."/>
            <person name="Goodwin L."/>
            <person name="Pitluck S."/>
            <person name="Chertkov O."/>
            <person name="Detter J.C."/>
            <person name="Han C."/>
            <person name="Tapia R."/>
            <person name="Land M."/>
            <person name="Hauser L."/>
            <person name="Jeffries C."/>
            <person name="Kyrpides N."/>
            <person name="Ivanova N."/>
            <person name="Mikhailova N."/>
            <person name="Beauchemin N."/>
            <person name="Sen A."/>
            <person name="Sur S.A."/>
            <person name="Gtari M."/>
            <person name="Wall L."/>
            <person name="Tisa L."/>
            <person name="Woyke T."/>
        </authorList>
    </citation>
    <scope>NUCLEOTIDE SEQUENCE [LARGE SCALE GENOMIC DNA]</scope>
    <source>
        <strain evidence="4">DSM 45817 / CECT 9037 / EuI1c</strain>
    </source>
</reference>
<dbReference type="InterPro" id="IPR029058">
    <property type="entry name" value="AB_hydrolase_fold"/>
</dbReference>
<dbReference type="Gene3D" id="3.40.50.1820">
    <property type="entry name" value="alpha/beta hydrolase"/>
    <property type="match status" value="1"/>
</dbReference>
<feature type="transmembrane region" description="Helical" evidence="1">
    <location>
        <begin position="99"/>
        <end position="126"/>
    </location>
</feature>
<dbReference type="eggNOG" id="ENOG5033TX8">
    <property type="taxonomic scope" value="Bacteria"/>
</dbReference>
<keyword evidence="1" id="KW-0472">Membrane</keyword>
<dbReference type="SUPFAM" id="SSF53474">
    <property type="entry name" value="alpha/beta-Hydrolases"/>
    <property type="match status" value="1"/>
</dbReference>
<accession>E3JB88</accession>
<organism evidence="3 4">
    <name type="scientific">Pseudofrankia inefficax (strain DSM 45817 / CECT 9037 / DDB 130130 / EuI1c)</name>
    <name type="common">Frankia inefficax</name>
    <dbReference type="NCBI Taxonomy" id="298654"/>
    <lineage>
        <taxon>Bacteria</taxon>
        <taxon>Bacillati</taxon>
        <taxon>Actinomycetota</taxon>
        <taxon>Actinomycetes</taxon>
        <taxon>Frankiales</taxon>
        <taxon>Frankiaceae</taxon>
        <taxon>Pseudofrankia</taxon>
    </lineage>
</organism>
<feature type="transmembrane region" description="Helical" evidence="1">
    <location>
        <begin position="138"/>
        <end position="159"/>
    </location>
</feature>
<evidence type="ECO:0000259" key="2">
    <source>
        <dbReference type="Pfam" id="PF12697"/>
    </source>
</evidence>
<dbReference type="HOGENOM" id="CLU_089595_0_0_11"/>
<keyword evidence="4" id="KW-1185">Reference proteome</keyword>
<sequence length="254" mass="25120">MGTITARTTPAPSFLLLHGAATTGAIWAGVRRALGDRPAFAPDRPSSGDLDSELAAVREAVALAAAATPAAARSVDAPAPPRLAAGAAVTTTREGPRAVVFGGVSGGATLGLAALATGVPLAAAVLHEPAVGSLLPGLLAPMAAAYASGGVAAFASALYGPSWRPTDGPADPDAVARDLSMFLRFEPAAPGPTPGPVVVTVGERSPEIRHRAAAALHRELGLEVRVLAGCGHAAHLEAPAQFADLLAEIAATLG</sequence>
<protein>
    <recommendedName>
        <fullName evidence="2">AB hydrolase-1 domain-containing protein</fullName>
    </recommendedName>
</protein>
<evidence type="ECO:0000313" key="4">
    <source>
        <dbReference type="Proteomes" id="UP000002484"/>
    </source>
</evidence>
<gene>
    <name evidence="3" type="ordered locus">FraEuI1c_0536</name>
</gene>
<dbReference type="KEGG" id="fri:FraEuI1c_0536"/>
<evidence type="ECO:0000313" key="3">
    <source>
        <dbReference type="EMBL" id="ADP78618.1"/>
    </source>
</evidence>
<dbReference type="Pfam" id="PF12697">
    <property type="entry name" value="Abhydrolase_6"/>
    <property type="match status" value="1"/>
</dbReference>
<dbReference type="EMBL" id="CP002299">
    <property type="protein sequence ID" value="ADP78618.1"/>
    <property type="molecule type" value="Genomic_DNA"/>
</dbReference>
<dbReference type="InterPro" id="IPR000073">
    <property type="entry name" value="AB_hydrolase_1"/>
</dbReference>
<keyword evidence="1" id="KW-0812">Transmembrane</keyword>
<proteinExistence type="predicted"/>
<keyword evidence="1" id="KW-1133">Transmembrane helix</keyword>
<dbReference type="Proteomes" id="UP000002484">
    <property type="component" value="Chromosome"/>
</dbReference>
<dbReference type="AlphaFoldDB" id="E3JB88"/>
<dbReference type="InParanoid" id="E3JB88"/>
<name>E3JB88_PSEI1</name>
<feature type="domain" description="AB hydrolase-1" evidence="2">
    <location>
        <begin position="14"/>
        <end position="244"/>
    </location>
</feature>
<dbReference type="GO" id="GO:0003824">
    <property type="term" value="F:catalytic activity"/>
    <property type="evidence" value="ECO:0007669"/>
    <property type="project" value="UniProtKB-ARBA"/>
</dbReference>
<evidence type="ECO:0000256" key="1">
    <source>
        <dbReference type="SAM" id="Phobius"/>
    </source>
</evidence>